<evidence type="ECO:0000313" key="2">
    <source>
        <dbReference type="Proteomes" id="UP001145114"/>
    </source>
</evidence>
<evidence type="ECO:0000313" key="1">
    <source>
        <dbReference type="EMBL" id="KAJ1675315.1"/>
    </source>
</evidence>
<dbReference type="EMBL" id="JAMZIH010005366">
    <property type="protein sequence ID" value="KAJ1675315.1"/>
    <property type="molecule type" value="Genomic_DNA"/>
</dbReference>
<name>A0ACC1HH17_9FUNG</name>
<gene>
    <name evidence="1" type="ORF">EV182_001509</name>
</gene>
<organism evidence="1 2">
    <name type="scientific">Spiromyces aspiralis</name>
    <dbReference type="NCBI Taxonomy" id="68401"/>
    <lineage>
        <taxon>Eukaryota</taxon>
        <taxon>Fungi</taxon>
        <taxon>Fungi incertae sedis</taxon>
        <taxon>Zoopagomycota</taxon>
        <taxon>Kickxellomycotina</taxon>
        <taxon>Kickxellomycetes</taxon>
        <taxon>Kickxellales</taxon>
        <taxon>Kickxellaceae</taxon>
        <taxon>Spiromyces</taxon>
    </lineage>
</organism>
<sequence length="136" mass="15628">MGKSTNPADAHRRIAHKREIKKASIQQVQNHNKELRKQARENSLLYKDTTKIKKQIERYQQLGKCSQGGNMQEEEECSNAQKSAANATSGQCGWVLVATAEQRRLDPNGRRRMNELKDELKHIEDMRKEKGVVIET</sequence>
<comment type="caution">
    <text evidence="1">The sequence shown here is derived from an EMBL/GenBank/DDBJ whole genome shotgun (WGS) entry which is preliminary data.</text>
</comment>
<reference evidence="1" key="1">
    <citation type="submission" date="2022-06" db="EMBL/GenBank/DDBJ databases">
        <title>Phylogenomic reconstructions and comparative analyses of Kickxellomycotina fungi.</title>
        <authorList>
            <person name="Reynolds N.K."/>
            <person name="Stajich J.E."/>
            <person name="Barry K."/>
            <person name="Grigoriev I.V."/>
            <person name="Crous P."/>
            <person name="Smith M.E."/>
        </authorList>
    </citation>
    <scope>NUCLEOTIDE SEQUENCE</scope>
    <source>
        <strain evidence="1">RSA 2271</strain>
    </source>
</reference>
<accession>A0ACC1HH17</accession>
<keyword evidence="2" id="KW-1185">Reference proteome</keyword>
<dbReference type="Proteomes" id="UP001145114">
    <property type="component" value="Unassembled WGS sequence"/>
</dbReference>
<proteinExistence type="predicted"/>
<protein>
    <submittedName>
        <fullName evidence="1">Uncharacterized protein</fullName>
    </submittedName>
</protein>